<keyword evidence="2 3" id="KW-0663">Pyridoxal phosphate</keyword>
<sequence length="402" mass="45369">MEKKIIQFSPPDITQAEINEVVDTLKSGWITTGPKTKKFEEEISQYCHSDKTVCFNSATAAMELALKLFDIGPGDEVITSVYTYTASASVALHCGAKVVLVDTKKGSFNIDPDAVEKAITAKTKVIIPVDIAGYPADYDEIFEIAERKKSLFRPKKGTYQEKLGRIMILADAAHSFGSIYKGKKVGSVADFTSFSFHAIKNLTTAEGGALTWCHKDWMDSEEAYRQLMLLALHGQNKDALAKMKAGAWKYDIVMPGYKCNMTDIMAAIGLAQLRRYDTEILPKKKKLVSWYEEKLKKLEDKIELPVFQEGNTESCRHLYMIRLKNAGEQKRNQVIEKLAEAGIATNVHFQPLPLFTAYKELGFEMQNYPNAYDMYQNEISLPLHDLLTEEDVKYICEYVIKC</sequence>
<evidence type="ECO:0000313" key="5">
    <source>
        <dbReference type="Proteomes" id="UP000027473"/>
    </source>
</evidence>
<dbReference type="SUPFAM" id="SSF53383">
    <property type="entry name" value="PLP-dependent transferases"/>
    <property type="match status" value="1"/>
</dbReference>
<proteinExistence type="inferred from homology"/>
<dbReference type="InterPro" id="IPR015422">
    <property type="entry name" value="PyrdxlP-dep_Trfase_small"/>
</dbReference>
<feature type="active site" description="Proton acceptor" evidence="1">
    <location>
        <position position="200"/>
    </location>
</feature>
<comment type="similarity">
    <text evidence="3">Belongs to the DegT/DnrJ/EryC1 family.</text>
</comment>
<dbReference type="PANTHER" id="PTHR30244">
    <property type="entry name" value="TRANSAMINASE"/>
    <property type="match status" value="1"/>
</dbReference>
<accession>A0AB73BYG7</accession>
<dbReference type="EMBL" id="JAAC01000016">
    <property type="protein sequence ID" value="KDE64994.1"/>
    <property type="molecule type" value="Genomic_DNA"/>
</dbReference>
<dbReference type="Proteomes" id="UP000027473">
    <property type="component" value="Unassembled WGS sequence"/>
</dbReference>
<reference evidence="4 5" key="1">
    <citation type="submission" date="2014-01" db="EMBL/GenBank/DDBJ databases">
        <title>Comparative genomics of Fusobacterium necrophorum wild isolates.</title>
        <authorList>
            <person name="Kittichotirat W."/>
            <person name="Bumgarner R.E."/>
            <person name="Lawrence P."/>
        </authorList>
    </citation>
    <scope>NUCLEOTIDE SEQUENCE [LARGE SCALE GENOMIC DNA]</scope>
    <source>
        <strain evidence="4 5">BL</strain>
    </source>
</reference>
<dbReference type="FunFam" id="3.90.1150.10:FF:000092">
    <property type="entry name" value="Capsular polysaccharide biosynthesis protein"/>
    <property type="match status" value="1"/>
</dbReference>
<gene>
    <name evidence="4" type="ORF">FUSO3_01785</name>
</gene>
<evidence type="ECO:0000256" key="1">
    <source>
        <dbReference type="PIRSR" id="PIRSR000390-1"/>
    </source>
</evidence>
<dbReference type="InterPro" id="IPR015421">
    <property type="entry name" value="PyrdxlP-dep_Trfase_major"/>
</dbReference>
<dbReference type="AlphaFoldDB" id="A0AB73BYG7"/>
<protein>
    <submittedName>
        <fullName evidence="4">Capsular polysaccharide biosynthesis protein</fullName>
    </submittedName>
</protein>
<dbReference type="Gene3D" id="3.90.1150.10">
    <property type="entry name" value="Aspartate Aminotransferase, domain 1"/>
    <property type="match status" value="1"/>
</dbReference>
<dbReference type="FunFam" id="3.40.640.10:FF:000077">
    <property type="entry name" value="Spore coat polysaccharide biosynthesis protein spsC"/>
    <property type="match status" value="1"/>
</dbReference>
<evidence type="ECO:0000256" key="3">
    <source>
        <dbReference type="RuleBase" id="RU004508"/>
    </source>
</evidence>
<name>A0AB73BYG7_9FUSO</name>
<feature type="modified residue" description="N6-(pyridoxal phosphate)lysine" evidence="2">
    <location>
        <position position="200"/>
    </location>
</feature>
<dbReference type="CDD" id="cd00616">
    <property type="entry name" value="AHBA_syn"/>
    <property type="match status" value="1"/>
</dbReference>
<dbReference type="GO" id="GO:0000271">
    <property type="term" value="P:polysaccharide biosynthetic process"/>
    <property type="evidence" value="ECO:0007669"/>
    <property type="project" value="TreeGrafter"/>
</dbReference>
<dbReference type="InterPro" id="IPR000653">
    <property type="entry name" value="DegT/StrS_aminotransferase"/>
</dbReference>
<comment type="caution">
    <text evidence="4">The sequence shown here is derived from an EMBL/GenBank/DDBJ whole genome shotgun (WGS) entry which is preliminary data.</text>
</comment>
<dbReference type="Gene3D" id="3.40.640.10">
    <property type="entry name" value="Type I PLP-dependent aspartate aminotransferase-like (Major domain)"/>
    <property type="match status" value="1"/>
</dbReference>
<evidence type="ECO:0000313" key="4">
    <source>
        <dbReference type="EMBL" id="KDE64994.1"/>
    </source>
</evidence>
<dbReference type="PANTHER" id="PTHR30244:SF34">
    <property type="entry name" value="DTDP-4-AMINO-4,6-DIDEOXYGALACTOSE TRANSAMINASE"/>
    <property type="match status" value="1"/>
</dbReference>
<dbReference type="GO" id="GO:0008483">
    <property type="term" value="F:transaminase activity"/>
    <property type="evidence" value="ECO:0007669"/>
    <property type="project" value="TreeGrafter"/>
</dbReference>
<dbReference type="InterPro" id="IPR015424">
    <property type="entry name" value="PyrdxlP-dep_Trfase"/>
</dbReference>
<dbReference type="PIRSF" id="PIRSF000390">
    <property type="entry name" value="PLP_StrS"/>
    <property type="match status" value="1"/>
</dbReference>
<dbReference type="RefSeq" id="WP_035916122.1">
    <property type="nucleotide sequence ID" value="NZ_JAAC01000016.1"/>
</dbReference>
<evidence type="ECO:0000256" key="2">
    <source>
        <dbReference type="PIRSR" id="PIRSR000390-2"/>
    </source>
</evidence>
<dbReference type="GO" id="GO:0030170">
    <property type="term" value="F:pyridoxal phosphate binding"/>
    <property type="evidence" value="ECO:0007669"/>
    <property type="project" value="TreeGrafter"/>
</dbReference>
<dbReference type="Pfam" id="PF01041">
    <property type="entry name" value="DegT_DnrJ_EryC1"/>
    <property type="match status" value="1"/>
</dbReference>
<organism evidence="4 5">
    <name type="scientific">Fusobacterium necrophorum BL</name>
    <dbReference type="NCBI Taxonomy" id="1441732"/>
    <lineage>
        <taxon>Bacteria</taxon>
        <taxon>Fusobacteriati</taxon>
        <taxon>Fusobacteriota</taxon>
        <taxon>Fusobacteriia</taxon>
        <taxon>Fusobacteriales</taxon>
        <taxon>Fusobacteriaceae</taxon>
        <taxon>Fusobacterium</taxon>
    </lineage>
</organism>